<reference evidence="2" key="1">
    <citation type="submission" date="2023-03" db="EMBL/GenBank/DDBJ databases">
        <title>Massive genome expansion in bonnet fungi (Mycena s.s.) driven by repeated elements and novel gene families across ecological guilds.</title>
        <authorList>
            <consortium name="Lawrence Berkeley National Laboratory"/>
            <person name="Harder C.B."/>
            <person name="Miyauchi S."/>
            <person name="Viragh M."/>
            <person name="Kuo A."/>
            <person name="Thoen E."/>
            <person name="Andreopoulos B."/>
            <person name="Lu D."/>
            <person name="Skrede I."/>
            <person name="Drula E."/>
            <person name="Henrissat B."/>
            <person name="Morin E."/>
            <person name="Kohler A."/>
            <person name="Barry K."/>
            <person name="LaButti K."/>
            <person name="Morin E."/>
            <person name="Salamov A."/>
            <person name="Lipzen A."/>
            <person name="Mereny Z."/>
            <person name="Hegedus B."/>
            <person name="Baldrian P."/>
            <person name="Stursova M."/>
            <person name="Weitz H."/>
            <person name="Taylor A."/>
            <person name="Grigoriev I.V."/>
            <person name="Nagy L.G."/>
            <person name="Martin F."/>
            <person name="Kauserud H."/>
        </authorList>
    </citation>
    <scope>NUCLEOTIDE SEQUENCE</scope>
    <source>
        <strain evidence="2">CBHHK002</strain>
    </source>
</reference>
<accession>A0AAD6ZKI5</accession>
<keyword evidence="3" id="KW-1185">Reference proteome</keyword>
<keyword evidence="1" id="KW-0472">Membrane</keyword>
<keyword evidence="1" id="KW-1133">Transmembrane helix</keyword>
<name>A0AAD6ZKI5_9AGAR</name>
<keyword evidence="1" id="KW-0812">Transmembrane</keyword>
<gene>
    <name evidence="2" type="ORF">DFH08DRAFT_967951</name>
</gene>
<dbReference type="EMBL" id="JARIHO010000041">
    <property type="protein sequence ID" value="KAJ7327522.1"/>
    <property type="molecule type" value="Genomic_DNA"/>
</dbReference>
<protein>
    <submittedName>
        <fullName evidence="2">Uncharacterized protein</fullName>
    </submittedName>
</protein>
<organism evidence="2 3">
    <name type="scientific">Mycena albidolilacea</name>
    <dbReference type="NCBI Taxonomy" id="1033008"/>
    <lineage>
        <taxon>Eukaryota</taxon>
        <taxon>Fungi</taxon>
        <taxon>Dikarya</taxon>
        <taxon>Basidiomycota</taxon>
        <taxon>Agaricomycotina</taxon>
        <taxon>Agaricomycetes</taxon>
        <taxon>Agaricomycetidae</taxon>
        <taxon>Agaricales</taxon>
        <taxon>Marasmiineae</taxon>
        <taxon>Mycenaceae</taxon>
        <taxon>Mycena</taxon>
    </lineage>
</organism>
<dbReference type="AlphaFoldDB" id="A0AAD6ZKI5"/>
<sequence>MHSFSSAIRRVNLRVLFSIVFLGSLCYYAGWLSRWPAPDNSELEWKDFEVKHVTITVQAPQATVTVIPEAEEAMVLNGSLTDAFQGNGFTNKAMLLMNLIYLAMLTERVPILPVFNPSHFSGESSDTEVVDTTFGEVFDVPRLAKELRMPILEWWQAAMEHSSGPQYSPTPGKLNIDISWTTAPKWVKLKPDAADEAHAKFTGLMALVFLEQRNRNLRMPSKSPLLGLSLPPNEQLLCFNNLYYTANVEGFKFEPDYSTAWHLTFGLGVDATIPPYITIHVRHGDFKGACHIPLDECFAPLSTIARHVDEVKEELQRLKDITAAHVILMSDETNITCATAPTYGAWYPVLINMVIQSERKGFVGTDQSTMSLITAHRVKEWHDGVVRSVKWGKWGKVGADNH</sequence>
<evidence type="ECO:0000313" key="2">
    <source>
        <dbReference type="EMBL" id="KAJ7327522.1"/>
    </source>
</evidence>
<dbReference type="Proteomes" id="UP001218218">
    <property type="component" value="Unassembled WGS sequence"/>
</dbReference>
<proteinExistence type="predicted"/>
<evidence type="ECO:0000256" key="1">
    <source>
        <dbReference type="SAM" id="Phobius"/>
    </source>
</evidence>
<evidence type="ECO:0000313" key="3">
    <source>
        <dbReference type="Proteomes" id="UP001218218"/>
    </source>
</evidence>
<comment type="caution">
    <text evidence="2">The sequence shown here is derived from an EMBL/GenBank/DDBJ whole genome shotgun (WGS) entry which is preliminary data.</text>
</comment>
<feature type="transmembrane region" description="Helical" evidence="1">
    <location>
        <begin position="12"/>
        <end position="31"/>
    </location>
</feature>